<dbReference type="CDD" id="cd24029">
    <property type="entry name" value="ASKHA_NBD_HSP70_DnaK_HscA_HscC"/>
    <property type="match status" value="1"/>
</dbReference>
<dbReference type="FunFam" id="3.90.640.10:FF:000003">
    <property type="entry name" value="Molecular chaperone DnaK"/>
    <property type="match status" value="1"/>
</dbReference>
<evidence type="ECO:0000256" key="6">
    <source>
        <dbReference type="ARBA" id="ARBA00023186"/>
    </source>
</evidence>
<dbReference type="InterPro" id="IPR018181">
    <property type="entry name" value="Heat_shock_70_CS"/>
</dbReference>
<dbReference type="GO" id="GO:0005524">
    <property type="term" value="F:ATP binding"/>
    <property type="evidence" value="ECO:0007669"/>
    <property type="project" value="UniProtKB-KW"/>
</dbReference>
<dbReference type="SUPFAM" id="SSF100920">
    <property type="entry name" value="Heat shock protein 70kD (HSP70), peptide-binding domain"/>
    <property type="match status" value="1"/>
</dbReference>
<dbReference type="PANTHER" id="PTHR19375">
    <property type="entry name" value="HEAT SHOCK PROTEIN 70KDA"/>
    <property type="match status" value="1"/>
</dbReference>
<dbReference type="InterPro" id="IPR029047">
    <property type="entry name" value="HSP70_peptide-bd_sf"/>
</dbReference>
<keyword evidence="8" id="KW-0175">Coiled coil</keyword>
<protein>
    <submittedName>
        <fullName evidence="9">Molecular chaperone DnaK</fullName>
    </submittedName>
</protein>
<dbReference type="PROSITE" id="PS00297">
    <property type="entry name" value="HSP70_1"/>
    <property type="match status" value="1"/>
</dbReference>
<evidence type="ECO:0000256" key="7">
    <source>
        <dbReference type="RuleBase" id="RU003322"/>
    </source>
</evidence>
<dbReference type="FunFam" id="3.30.420.40:FF:000071">
    <property type="entry name" value="Molecular chaperone DnaK"/>
    <property type="match status" value="1"/>
</dbReference>
<proteinExistence type="inferred from homology"/>
<dbReference type="RefSeq" id="WP_067913474.1">
    <property type="nucleotide sequence ID" value="NZ_BSRZ01000001.1"/>
</dbReference>
<evidence type="ECO:0000256" key="1">
    <source>
        <dbReference type="ARBA" id="ARBA00007381"/>
    </source>
</evidence>
<dbReference type="PRINTS" id="PR00301">
    <property type="entry name" value="HEATSHOCK70"/>
</dbReference>
<keyword evidence="5" id="KW-0346">Stress response</keyword>
<organism evidence="9 10">
    <name type="scientific">Actinomadura rubrobrunea</name>
    <dbReference type="NCBI Taxonomy" id="115335"/>
    <lineage>
        <taxon>Bacteria</taxon>
        <taxon>Bacillati</taxon>
        <taxon>Actinomycetota</taxon>
        <taxon>Actinomycetes</taxon>
        <taxon>Streptosporangiales</taxon>
        <taxon>Thermomonosporaceae</taxon>
        <taxon>Actinomadura</taxon>
    </lineage>
</organism>
<comment type="similarity">
    <text evidence="1 7">Belongs to the heat shock protein 70 family.</text>
</comment>
<keyword evidence="4 7" id="KW-0067">ATP-binding</keyword>
<keyword evidence="10" id="KW-1185">Reference proteome</keyword>
<dbReference type="Gene3D" id="2.60.34.10">
    <property type="entry name" value="Substrate Binding Domain Of DNAk, Chain A, domain 1"/>
    <property type="match status" value="1"/>
</dbReference>
<keyword evidence="6" id="KW-0143">Chaperone</keyword>
<dbReference type="Gene3D" id="3.90.640.10">
    <property type="entry name" value="Actin, Chain A, domain 4"/>
    <property type="match status" value="1"/>
</dbReference>
<evidence type="ECO:0000256" key="4">
    <source>
        <dbReference type="ARBA" id="ARBA00022840"/>
    </source>
</evidence>
<dbReference type="Proteomes" id="UP001165124">
    <property type="component" value="Unassembled WGS sequence"/>
</dbReference>
<feature type="coiled-coil region" evidence="8">
    <location>
        <begin position="265"/>
        <end position="300"/>
    </location>
</feature>
<dbReference type="InterPro" id="IPR043129">
    <property type="entry name" value="ATPase_NBD"/>
</dbReference>
<gene>
    <name evidence="9" type="primary">dnaK</name>
    <name evidence="9" type="ORF">Arub01_01280</name>
</gene>
<sequence length="538" mass="58970">MTAFGIDLGTTNSCIAYVDEEVGRPVVVPNAVGENTTPSVVYFERRGRVVVGDAAKDAALLAPHLTVQLVKRQMGRDDVTYPFHGETYTPETVSALILKELADGARRRLGRPVEDVVITVPAYFGVAEREATRRAGEIAGLTVLDVLAEPVAAALSRQDHKPVEGARHVLVYDLGGGTFDTTVIRMDGEDVQVLCTGGDRELGGADWDARVRDYLVGAFTERHPRLDPTADEEFMQDVWIKAEKIKRELSTAVSRRCNLRFAGAVAQVELTRERLEELTADLLERTLTITERTVEKARAQGAPRIDEVILVGGMSRMPAVAARLEELVGTKPWRHEPDLAVARGAALFAMIRRVQKEGADRSAEQVADRLGITAAQAESMRNRRVTTVVPRGFGVKVIDHNDPRAATDPMRARYYIVHLLPADTPLPADTGPVTFFTAFDNQPGLEVEVWEQNGPESSEELADNTLIGRGKLRDLPPRLPKGTPIQITFSMNETGLLTVAAVEPRSGRNVRFDLQIGGMDRKDVDKAKAAVARHEIIS</sequence>
<dbReference type="Gene3D" id="3.30.420.40">
    <property type="match status" value="2"/>
</dbReference>
<dbReference type="InterPro" id="IPR013126">
    <property type="entry name" value="Hsp_70_fam"/>
</dbReference>
<evidence type="ECO:0000256" key="8">
    <source>
        <dbReference type="SAM" id="Coils"/>
    </source>
</evidence>
<reference evidence="9" key="1">
    <citation type="submission" date="2023-02" db="EMBL/GenBank/DDBJ databases">
        <title>Actinomadura rubrobrunea NBRC 14622.</title>
        <authorList>
            <person name="Ichikawa N."/>
            <person name="Sato H."/>
            <person name="Tonouchi N."/>
        </authorList>
    </citation>
    <scope>NUCLEOTIDE SEQUENCE</scope>
    <source>
        <strain evidence="9">NBRC 14622</strain>
    </source>
</reference>
<keyword evidence="3 7" id="KW-0547">Nucleotide-binding</keyword>
<dbReference type="PROSITE" id="PS00329">
    <property type="entry name" value="HSP70_2"/>
    <property type="match status" value="1"/>
</dbReference>
<keyword evidence="2" id="KW-0597">Phosphoprotein</keyword>
<evidence type="ECO:0000256" key="2">
    <source>
        <dbReference type="ARBA" id="ARBA00022553"/>
    </source>
</evidence>
<accession>A0A9W6PRR0</accession>
<dbReference type="SUPFAM" id="SSF53067">
    <property type="entry name" value="Actin-like ATPase domain"/>
    <property type="match status" value="2"/>
</dbReference>
<dbReference type="AlphaFoldDB" id="A0A9W6PRR0"/>
<comment type="caution">
    <text evidence="9">The sequence shown here is derived from an EMBL/GenBank/DDBJ whole genome shotgun (WGS) entry which is preliminary data.</text>
</comment>
<name>A0A9W6PRR0_9ACTN</name>
<evidence type="ECO:0000256" key="5">
    <source>
        <dbReference type="ARBA" id="ARBA00023016"/>
    </source>
</evidence>
<evidence type="ECO:0000313" key="9">
    <source>
        <dbReference type="EMBL" id="GLW61884.1"/>
    </source>
</evidence>
<dbReference type="GO" id="GO:0140662">
    <property type="term" value="F:ATP-dependent protein folding chaperone"/>
    <property type="evidence" value="ECO:0007669"/>
    <property type="project" value="InterPro"/>
</dbReference>
<dbReference type="Pfam" id="PF00012">
    <property type="entry name" value="HSP70"/>
    <property type="match status" value="3"/>
</dbReference>
<evidence type="ECO:0000256" key="3">
    <source>
        <dbReference type="ARBA" id="ARBA00022741"/>
    </source>
</evidence>
<evidence type="ECO:0000313" key="10">
    <source>
        <dbReference type="Proteomes" id="UP001165124"/>
    </source>
</evidence>
<dbReference type="PROSITE" id="PS01036">
    <property type="entry name" value="HSP70_3"/>
    <property type="match status" value="1"/>
</dbReference>
<dbReference type="EMBL" id="BSRZ01000001">
    <property type="protein sequence ID" value="GLW61884.1"/>
    <property type="molecule type" value="Genomic_DNA"/>
</dbReference>